<reference evidence="2 3" key="1">
    <citation type="journal article" date="2019" name="PLoS Pathog.">
        <title>Genome sequence of the bovine parasite Schistosoma bovis Tanzania.</title>
        <authorList>
            <person name="Oey H."/>
            <person name="Zakrzewski M."/>
            <person name="Gobert G."/>
            <person name="Gravermann K."/>
            <person name="Stoye J."/>
            <person name="Jones M."/>
            <person name="Mcmanus D."/>
            <person name="Krause L."/>
        </authorList>
    </citation>
    <scope>NUCLEOTIDE SEQUENCE [LARGE SCALE GENOMIC DNA]</scope>
    <source>
        <strain evidence="2 3">TAN1997</strain>
    </source>
</reference>
<dbReference type="GO" id="GO:0030286">
    <property type="term" value="C:dynein complex"/>
    <property type="evidence" value="ECO:0007669"/>
    <property type="project" value="InterPro"/>
</dbReference>
<dbReference type="AlphaFoldDB" id="A0A430QBQ0"/>
<evidence type="ECO:0000256" key="1">
    <source>
        <dbReference type="SAM" id="Coils"/>
    </source>
</evidence>
<evidence type="ECO:0000313" key="3">
    <source>
        <dbReference type="Proteomes" id="UP000290809"/>
    </source>
</evidence>
<keyword evidence="1" id="KW-0175">Coiled coil</keyword>
<dbReference type="GO" id="GO:0051959">
    <property type="term" value="F:dynein light intermediate chain binding"/>
    <property type="evidence" value="ECO:0007669"/>
    <property type="project" value="InterPro"/>
</dbReference>
<evidence type="ECO:0000313" key="2">
    <source>
        <dbReference type="EMBL" id="RTG85076.1"/>
    </source>
</evidence>
<dbReference type="InterPro" id="IPR026983">
    <property type="entry name" value="DHC"/>
</dbReference>
<name>A0A430QBQ0_SCHBO</name>
<organism evidence="2 3">
    <name type="scientific">Schistosoma bovis</name>
    <name type="common">Blood fluke</name>
    <dbReference type="NCBI Taxonomy" id="6184"/>
    <lineage>
        <taxon>Eukaryota</taxon>
        <taxon>Metazoa</taxon>
        <taxon>Spiralia</taxon>
        <taxon>Lophotrochozoa</taxon>
        <taxon>Platyhelminthes</taxon>
        <taxon>Trematoda</taxon>
        <taxon>Digenea</taxon>
        <taxon>Strigeidida</taxon>
        <taxon>Schistosomatoidea</taxon>
        <taxon>Schistosomatidae</taxon>
        <taxon>Schistosoma</taxon>
    </lineage>
</organism>
<dbReference type="PANTHER" id="PTHR45703">
    <property type="entry name" value="DYNEIN HEAVY CHAIN"/>
    <property type="match status" value="1"/>
</dbReference>
<dbReference type="EMBL" id="QMKO01002043">
    <property type="protein sequence ID" value="RTG85076.1"/>
    <property type="molecule type" value="Genomic_DNA"/>
</dbReference>
<dbReference type="PANTHER" id="PTHR45703:SF22">
    <property type="entry name" value="DYNEIN CYTOPLASMIC 2 HEAVY CHAIN 1"/>
    <property type="match status" value="1"/>
</dbReference>
<accession>A0A430QBQ0</accession>
<feature type="coiled-coil region" evidence="1">
    <location>
        <begin position="909"/>
        <end position="943"/>
    </location>
</feature>
<dbReference type="STRING" id="6184.A0A430QBQ0"/>
<dbReference type="GO" id="GO:0045505">
    <property type="term" value="F:dynein intermediate chain binding"/>
    <property type="evidence" value="ECO:0007669"/>
    <property type="project" value="InterPro"/>
</dbReference>
<keyword evidence="3" id="KW-1185">Reference proteome</keyword>
<dbReference type="Proteomes" id="UP000290809">
    <property type="component" value="Unassembled WGS sequence"/>
</dbReference>
<gene>
    <name evidence="2" type="ORF">DC041_0004871</name>
</gene>
<sequence length="1073" mass="124633">MDPRSQFIFSTAQTYFQLDSINLNELENERHVSSFLNCLNIFTLACYLGKNGSLLFFNEIVHHDNTKQMLVFVKLQPTYLNEKNYKTNVMVCSIPGSPVLSFYTSISKLFAPLLLKGDDKSMLQDPKIQIALTNLAAGLSSIVSEGDGSENMTSIFTLTDEVNYWRNKSRCCSNNNVDEMKQCELFASLLESSAKECNRIESLSQSALDSNIDSLGLSTHCANSTQKQPSFGVFLTDLIDILDSLLIDTLDELWRCTDPRVKQAIQLSVEACERWIKSSDLLTQQLWPRYTPHPWNGPLPNLAYLIQFKNRLNEILNLRGLYEQLYYFTTPIEHNQFNMDSGLHNIMFNTFEFDNLKQETISPLLKQFINPLAYNPYTIEQWQSVIQLIDIRLQPIEESSGVTYPSRTVANQILMEFQKFQYLIHRPIAAKILQSERELLLGYLEVSLKEFHEEFLAKSNTANSNPHYHQEQSQKKSSTIVVRNISDCINQMLWGGQMKCRIQEEFTLEALSLIEQIEDWHNEQFQAWSRDRLLSLSTTKESNQSSLAFDPNGPLLNLSTVDGHLEVGFPDGLVQLQREVAHFYNSIDSEMLPFQKPLMLNSALAFERLIKSYNCKQNFTKENLLNSITWNQTEQIIKLLDIDLLRNQSKWRNELNEMRYQLSEIATNGGYPANHMAPWRAFLDHQLYKVLEYQYRRGLEEISERMPEMRVDMIKAKYYRELKKFICIPNNFRGFNEFIPSVDDNYSNNNSTDRMTTTSISNMNKHIFSCIIDNQESGLRICYKKAEFLFTRLFGSLEQFQDWVILGCLNLDDFVDLHCRDLDDYERNFKALKIRSRDIEKLPNEIRIDCIIVNCLPVKTAIDSLLQNLFDTLQNCLRRSIHVDLVAADGFLTDSLEKLSSRPQTIDELIAAKSQYNEYSKTINHLNDQIQCAERKNQLLSTVSGNGVTTIAAVKTKWEKFNAMMESFQLMMNEQLEILKLNVINETNVYFNNLERFKSRWNQLKPGKNVLDSNSNNNELCLSAVTMIKEYETEFREFELMRQKRDYEYFDMPKPEFSLVSELANDLNEYSLM</sequence>
<comment type="caution">
    <text evidence="2">The sequence shown here is derived from an EMBL/GenBank/DDBJ whole genome shotgun (WGS) entry which is preliminary data.</text>
</comment>
<protein>
    <submittedName>
        <fullName evidence="2">Dynein heavy chain 2, cytosolic</fullName>
    </submittedName>
</protein>
<dbReference type="GO" id="GO:0007018">
    <property type="term" value="P:microtubule-based movement"/>
    <property type="evidence" value="ECO:0007669"/>
    <property type="project" value="InterPro"/>
</dbReference>
<proteinExistence type="predicted"/>